<feature type="transmembrane region" description="Helical" evidence="5">
    <location>
        <begin position="482"/>
        <end position="499"/>
    </location>
</feature>
<dbReference type="EMBL" id="LUCM01005849">
    <property type="protein sequence ID" value="KAA0192183.1"/>
    <property type="molecule type" value="Genomic_DNA"/>
</dbReference>
<protein>
    <recommendedName>
        <fullName evidence="8">Major facilitator superfamily (MFS) profile domain-containing protein</fullName>
    </recommendedName>
</protein>
<dbReference type="Pfam" id="PF00083">
    <property type="entry name" value="Sugar_tr"/>
    <property type="match status" value="1"/>
</dbReference>
<evidence type="ECO:0000313" key="7">
    <source>
        <dbReference type="Proteomes" id="UP000728185"/>
    </source>
</evidence>
<feature type="transmembrane region" description="Helical" evidence="5">
    <location>
        <begin position="23"/>
        <end position="41"/>
    </location>
</feature>
<dbReference type="SUPFAM" id="SSF103473">
    <property type="entry name" value="MFS general substrate transporter"/>
    <property type="match status" value="1"/>
</dbReference>
<dbReference type="Gene3D" id="1.20.1250.20">
    <property type="entry name" value="MFS general substrate transporter like domains"/>
    <property type="match status" value="1"/>
</dbReference>
<reference evidence="6" key="1">
    <citation type="submission" date="2019-05" db="EMBL/GenBank/DDBJ databases">
        <title>Annotation for the trematode Fasciolopsis buski.</title>
        <authorList>
            <person name="Choi Y.-J."/>
        </authorList>
    </citation>
    <scope>NUCLEOTIDE SEQUENCE</scope>
    <source>
        <strain evidence="6">HT</strain>
        <tissue evidence="6">Whole worm</tissue>
    </source>
</reference>
<feature type="transmembrane region" description="Helical" evidence="5">
    <location>
        <begin position="448"/>
        <end position="470"/>
    </location>
</feature>
<dbReference type="AlphaFoldDB" id="A0A8E0RW62"/>
<keyword evidence="3 5" id="KW-1133">Transmembrane helix</keyword>
<evidence type="ECO:0008006" key="8">
    <source>
        <dbReference type="Google" id="ProtNLM"/>
    </source>
</evidence>
<feature type="transmembrane region" description="Helical" evidence="5">
    <location>
        <begin position="257"/>
        <end position="275"/>
    </location>
</feature>
<dbReference type="GO" id="GO:0022857">
    <property type="term" value="F:transmembrane transporter activity"/>
    <property type="evidence" value="ECO:0007669"/>
    <property type="project" value="InterPro"/>
</dbReference>
<comment type="subcellular location">
    <subcellularLocation>
        <location evidence="1">Membrane</location>
        <topology evidence="1">Multi-pass membrane protein</topology>
    </subcellularLocation>
</comment>
<accession>A0A8E0RW62</accession>
<feature type="transmembrane region" description="Helical" evidence="5">
    <location>
        <begin position="424"/>
        <end position="442"/>
    </location>
</feature>
<dbReference type="PANTHER" id="PTHR24064">
    <property type="entry name" value="SOLUTE CARRIER FAMILY 22 MEMBER"/>
    <property type="match status" value="1"/>
</dbReference>
<dbReference type="OrthoDB" id="10021984at2759"/>
<keyword evidence="2 5" id="KW-0812">Transmembrane</keyword>
<feature type="transmembrane region" description="Helical" evidence="5">
    <location>
        <begin position="511"/>
        <end position="529"/>
    </location>
</feature>
<organism evidence="6 7">
    <name type="scientific">Fasciolopsis buskii</name>
    <dbReference type="NCBI Taxonomy" id="27845"/>
    <lineage>
        <taxon>Eukaryota</taxon>
        <taxon>Metazoa</taxon>
        <taxon>Spiralia</taxon>
        <taxon>Lophotrochozoa</taxon>
        <taxon>Platyhelminthes</taxon>
        <taxon>Trematoda</taxon>
        <taxon>Digenea</taxon>
        <taxon>Plagiorchiida</taxon>
        <taxon>Echinostomata</taxon>
        <taxon>Echinostomatoidea</taxon>
        <taxon>Fasciolidae</taxon>
        <taxon>Fasciolopsis</taxon>
    </lineage>
</organism>
<evidence type="ECO:0000256" key="1">
    <source>
        <dbReference type="ARBA" id="ARBA00004141"/>
    </source>
</evidence>
<evidence type="ECO:0000256" key="5">
    <source>
        <dbReference type="SAM" id="Phobius"/>
    </source>
</evidence>
<feature type="transmembrane region" description="Helical" evidence="5">
    <location>
        <begin position="391"/>
        <end position="412"/>
    </location>
</feature>
<dbReference type="GO" id="GO:0016020">
    <property type="term" value="C:membrane"/>
    <property type="evidence" value="ECO:0007669"/>
    <property type="project" value="UniProtKB-SubCell"/>
</dbReference>
<evidence type="ECO:0000256" key="3">
    <source>
        <dbReference type="ARBA" id="ARBA00022989"/>
    </source>
</evidence>
<dbReference type="InterPro" id="IPR005828">
    <property type="entry name" value="MFS_sugar_transport-like"/>
</dbReference>
<comment type="caution">
    <text evidence="6">The sequence shown here is derived from an EMBL/GenBank/DDBJ whole genome shotgun (WGS) entry which is preliminary data.</text>
</comment>
<feature type="transmembrane region" description="Helical" evidence="5">
    <location>
        <begin position="359"/>
        <end position="379"/>
    </location>
</feature>
<gene>
    <name evidence="6" type="ORF">FBUS_03387</name>
</gene>
<keyword evidence="4 5" id="KW-0472">Membrane</keyword>
<name>A0A8E0RW62_9TREM</name>
<proteinExistence type="predicted"/>
<keyword evidence="7" id="KW-1185">Reference proteome</keyword>
<sequence>METTENWPSDFETILKHIYGKGHYLRIAFVFCSITTLLTGLEMQSMIFMNYEPEYNCTDNRLLGNKNASVRWVSDFPKFDLVDRNQSEVIEHQAEISKHCSITVESQNELTNLECGNWTFDTSVMLRTVVSQFGLVCSRHSWIPWLESSYLFANSFGFVIASFGDTLGRKKTFLAFVSLEIVVCLITPFVGTVGWLLVMRVLRGLSTCLMYLGINLISEFVPVHLRSAYGNNFWMLFGVGYMSCAGIAYLTRDWIQLRLWMCLFLLFYLPCPFILSESPRWLCLRGYPEEASRVLKRVAYWNAAHLPDTYFEKVDIFLTNESNKLKHVPSQPSIWEQITNVRARISEDSICALLTHPNLRLRCIVLCFVHTSIAFVYLGVITDSSFATKNIFLNVFLMGLMELFSGFVAWGLCEYLGRRTLTSILLTLTAICVGCTELDILTHPAVRMVMAVAGKFFLSVAYCVSDLYILESFPTSIRTSSFFLVVTVAGLFGALAPFINNLRRIAKLLPTVAYCSTAVAGAALALAFLPETRHCPLAQTVNESEQLVRGKERQWVEFMKLSKPEAFIPHQTIEVTKDKELNGIGVV</sequence>
<feature type="transmembrane region" description="Helical" evidence="5">
    <location>
        <begin position="204"/>
        <end position="221"/>
    </location>
</feature>
<evidence type="ECO:0000256" key="4">
    <source>
        <dbReference type="ARBA" id="ARBA00023136"/>
    </source>
</evidence>
<feature type="transmembrane region" description="Helical" evidence="5">
    <location>
        <begin position="233"/>
        <end position="251"/>
    </location>
</feature>
<evidence type="ECO:0000256" key="2">
    <source>
        <dbReference type="ARBA" id="ARBA00022692"/>
    </source>
</evidence>
<dbReference type="Proteomes" id="UP000728185">
    <property type="component" value="Unassembled WGS sequence"/>
</dbReference>
<feature type="transmembrane region" description="Helical" evidence="5">
    <location>
        <begin position="173"/>
        <end position="198"/>
    </location>
</feature>
<evidence type="ECO:0000313" key="6">
    <source>
        <dbReference type="EMBL" id="KAA0192183.1"/>
    </source>
</evidence>
<dbReference type="InterPro" id="IPR036259">
    <property type="entry name" value="MFS_trans_sf"/>
</dbReference>